<feature type="binding site" evidence="8">
    <location>
        <begin position="319"/>
        <end position="321"/>
    </location>
    <ligand>
        <name>substrate</name>
        <note>ligand shared with subunit alpha</note>
    </ligand>
</feature>
<dbReference type="AlphaFoldDB" id="A0A918ULH7"/>
<dbReference type="SUPFAM" id="SSF52210">
    <property type="entry name" value="Succinyl-CoA synthetase domains"/>
    <property type="match status" value="1"/>
</dbReference>
<dbReference type="InterPro" id="IPR013815">
    <property type="entry name" value="ATP_grasp_subdomain_1"/>
</dbReference>
<dbReference type="InterPro" id="IPR017866">
    <property type="entry name" value="Succ-CoA_synthase_bsu_CS"/>
</dbReference>
<evidence type="ECO:0000256" key="4">
    <source>
        <dbReference type="ARBA" id="ARBA00022723"/>
    </source>
</evidence>
<feature type="binding site" evidence="8">
    <location>
        <position position="95"/>
    </location>
    <ligand>
        <name>ATP</name>
        <dbReference type="ChEBI" id="CHEBI:30616"/>
    </ligand>
</feature>
<feature type="binding site" evidence="8">
    <location>
        <position position="45"/>
    </location>
    <ligand>
        <name>ATP</name>
        <dbReference type="ChEBI" id="CHEBI:30616"/>
    </ligand>
</feature>
<dbReference type="InterPro" id="IPR013650">
    <property type="entry name" value="ATP-grasp_succ-CoA_synth-type"/>
</dbReference>
<dbReference type="InterPro" id="IPR011761">
    <property type="entry name" value="ATP-grasp"/>
</dbReference>
<evidence type="ECO:0000256" key="7">
    <source>
        <dbReference type="ARBA" id="ARBA00022842"/>
    </source>
</evidence>
<keyword evidence="3 8" id="KW-0436">Ligase</keyword>
<dbReference type="PANTHER" id="PTHR11815:SF10">
    <property type="entry name" value="SUCCINATE--COA LIGASE [GDP-FORMING] SUBUNIT BETA, MITOCHONDRIAL"/>
    <property type="match status" value="1"/>
</dbReference>
<dbReference type="EMBL" id="BMWG01000002">
    <property type="protein sequence ID" value="GGZ19252.1"/>
    <property type="molecule type" value="Genomic_DNA"/>
</dbReference>
<dbReference type="NCBIfam" id="NF001913">
    <property type="entry name" value="PRK00696.1"/>
    <property type="match status" value="1"/>
</dbReference>
<dbReference type="NCBIfam" id="TIGR01016">
    <property type="entry name" value="sucCoAbeta"/>
    <property type="match status" value="1"/>
</dbReference>
<reference evidence="10" key="1">
    <citation type="journal article" date="2014" name="Int. J. Syst. Evol. Microbiol.">
        <title>Complete genome sequence of Corynebacterium casei LMG S-19264T (=DSM 44701T), isolated from a smear-ripened cheese.</title>
        <authorList>
            <consortium name="US DOE Joint Genome Institute (JGI-PGF)"/>
            <person name="Walter F."/>
            <person name="Albersmeier A."/>
            <person name="Kalinowski J."/>
            <person name="Ruckert C."/>
        </authorList>
    </citation>
    <scope>NUCLEOTIDE SEQUENCE</scope>
    <source>
        <strain evidence="10">JCM 4988</strain>
    </source>
</reference>
<comment type="catalytic activity">
    <reaction evidence="8">
        <text>succinate + ATP + CoA = succinyl-CoA + ADP + phosphate</text>
        <dbReference type="Rhea" id="RHEA:17661"/>
        <dbReference type="ChEBI" id="CHEBI:30031"/>
        <dbReference type="ChEBI" id="CHEBI:30616"/>
        <dbReference type="ChEBI" id="CHEBI:43474"/>
        <dbReference type="ChEBI" id="CHEBI:57287"/>
        <dbReference type="ChEBI" id="CHEBI:57292"/>
        <dbReference type="ChEBI" id="CHEBI:456216"/>
        <dbReference type="EC" id="6.2.1.5"/>
    </reaction>
</comment>
<keyword evidence="5 8" id="KW-0547">Nucleotide-binding</keyword>
<dbReference type="Proteomes" id="UP000630936">
    <property type="component" value="Unassembled WGS sequence"/>
</dbReference>
<evidence type="ECO:0000259" key="9">
    <source>
        <dbReference type="PROSITE" id="PS50975"/>
    </source>
</evidence>
<comment type="subunit">
    <text evidence="8">Heterotetramer of two alpha and two beta subunits.</text>
</comment>
<dbReference type="RefSeq" id="WP_190121632.1">
    <property type="nucleotide sequence ID" value="NZ_BMWG01000002.1"/>
</dbReference>
<comment type="caution">
    <text evidence="10">The sequence shown here is derived from an EMBL/GenBank/DDBJ whole genome shotgun (WGS) entry which is preliminary data.</text>
</comment>
<dbReference type="HAMAP" id="MF_00558">
    <property type="entry name" value="Succ_CoA_beta"/>
    <property type="match status" value="1"/>
</dbReference>
<dbReference type="FunFam" id="3.30.470.20:FF:000002">
    <property type="entry name" value="Succinate--CoA ligase [ADP-forming] subunit beta"/>
    <property type="match status" value="1"/>
</dbReference>
<dbReference type="GO" id="GO:0004775">
    <property type="term" value="F:succinate-CoA ligase (ADP-forming) activity"/>
    <property type="evidence" value="ECO:0007669"/>
    <property type="project" value="UniProtKB-UniRule"/>
</dbReference>
<dbReference type="InterPro" id="IPR016102">
    <property type="entry name" value="Succinyl-CoA_synth-like"/>
</dbReference>
<dbReference type="EC" id="6.2.1.5" evidence="8"/>
<evidence type="ECO:0000256" key="6">
    <source>
        <dbReference type="ARBA" id="ARBA00022840"/>
    </source>
</evidence>
<dbReference type="GO" id="GO:0042709">
    <property type="term" value="C:succinate-CoA ligase complex"/>
    <property type="evidence" value="ECO:0007669"/>
    <property type="project" value="TreeGrafter"/>
</dbReference>
<evidence type="ECO:0000313" key="11">
    <source>
        <dbReference type="Proteomes" id="UP000630936"/>
    </source>
</evidence>
<dbReference type="Gene3D" id="3.30.1490.20">
    <property type="entry name" value="ATP-grasp fold, A domain"/>
    <property type="match status" value="1"/>
</dbReference>
<evidence type="ECO:0000256" key="2">
    <source>
        <dbReference type="ARBA" id="ARBA00022532"/>
    </source>
</evidence>
<feature type="domain" description="ATP-grasp" evidence="9">
    <location>
        <begin position="9"/>
        <end position="226"/>
    </location>
</feature>
<comment type="pathway">
    <text evidence="8">Carbohydrate metabolism; tricarboxylic acid cycle; succinate from succinyl-CoA (ligase route): step 1/1.</text>
</comment>
<feature type="binding site" evidence="8">
    <location>
        <position position="206"/>
    </location>
    <ligand>
        <name>Mg(2+)</name>
        <dbReference type="ChEBI" id="CHEBI:18420"/>
    </ligand>
</feature>
<comment type="function">
    <text evidence="8">Succinyl-CoA synthetase functions in the citric acid cycle (TCA), coupling the hydrolysis of succinyl-CoA to the synthesis of either ATP or GTP and thus represents the only step of substrate-level phosphorylation in the TCA. The beta subunit provides nucleotide specificity of the enzyme and binds the substrate succinate, while the binding sites for coenzyme A and phosphate are found in the alpha subunit.</text>
</comment>
<name>A0A918ULH7_9ACTN</name>
<dbReference type="GO" id="GO:0005829">
    <property type="term" value="C:cytosol"/>
    <property type="evidence" value="ECO:0007669"/>
    <property type="project" value="TreeGrafter"/>
</dbReference>
<evidence type="ECO:0000256" key="3">
    <source>
        <dbReference type="ARBA" id="ARBA00022598"/>
    </source>
</evidence>
<dbReference type="Pfam" id="PF08442">
    <property type="entry name" value="ATP-grasp_2"/>
    <property type="match status" value="1"/>
</dbReference>
<dbReference type="GO" id="GO:0006104">
    <property type="term" value="P:succinyl-CoA metabolic process"/>
    <property type="evidence" value="ECO:0007669"/>
    <property type="project" value="TreeGrafter"/>
</dbReference>
<keyword evidence="6 8" id="KW-0067">ATP-binding</keyword>
<feature type="binding site" evidence="8">
    <location>
        <position position="100"/>
    </location>
    <ligand>
        <name>ATP</name>
        <dbReference type="ChEBI" id="CHEBI:30616"/>
    </ligand>
</feature>
<feature type="binding site" evidence="8">
    <location>
        <position position="92"/>
    </location>
    <ligand>
        <name>ATP</name>
        <dbReference type="ChEBI" id="CHEBI:30616"/>
    </ligand>
</feature>
<dbReference type="PANTHER" id="PTHR11815">
    <property type="entry name" value="SUCCINYL-COA SYNTHETASE BETA CHAIN"/>
    <property type="match status" value="1"/>
</dbReference>
<dbReference type="GO" id="GO:0005524">
    <property type="term" value="F:ATP binding"/>
    <property type="evidence" value="ECO:0007669"/>
    <property type="project" value="UniProtKB-UniRule"/>
</dbReference>
<dbReference type="FunFam" id="3.40.50.261:FF:000007">
    <property type="entry name" value="Succinate--CoA ligase [ADP-forming] subunit beta"/>
    <property type="match status" value="1"/>
</dbReference>
<evidence type="ECO:0000256" key="1">
    <source>
        <dbReference type="ARBA" id="ARBA00009182"/>
    </source>
</evidence>
<keyword evidence="11" id="KW-1185">Reference proteome</keyword>
<reference evidence="10" key="2">
    <citation type="submission" date="2020-09" db="EMBL/GenBank/DDBJ databases">
        <authorList>
            <person name="Sun Q."/>
            <person name="Ohkuma M."/>
        </authorList>
    </citation>
    <scope>NUCLEOTIDE SEQUENCE</scope>
    <source>
        <strain evidence="10">JCM 4988</strain>
    </source>
</reference>
<proteinExistence type="inferred from homology"/>
<dbReference type="Gene3D" id="3.30.470.20">
    <property type="entry name" value="ATP-grasp fold, B domain"/>
    <property type="match status" value="1"/>
</dbReference>
<dbReference type="FunFam" id="3.30.1490.20:FF:000014">
    <property type="entry name" value="Succinate--CoA ligase [ADP-forming] subunit beta"/>
    <property type="match status" value="1"/>
</dbReference>
<keyword evidence="4 8" id="KW-0479">Metal-binding</keyword>
<dbReference type="GO" id="GO:0006099">
    <property type="term" value="P:tricarboxylic acid cycle"/>
    <property type="evidence" value="ECO:0007669"/>
    <property type="project" value="UniProtKB-UniRule"/>
</dbReference>
<feature type="binding site" evidence="8">
    <location>
        <position position="192"/>
    </location>
    <ligand>
        <name>Mg(2+)</name>
        <dbReference type="ChEBI" id="CHEBI:18420"/>
    </ligand>
</feature>
<protein>
    <recommendedName>
        <fullName evidence="8">Succinate--CoA ligase [ADP-forming] subunit beta</fullName>
        <ecNumber evidence="8">6.2.1.5</ecNumber>
    </recommendedName>
    <alternativeName>
        <fullName evidence="8">Succinyl-CoA synthetase subunit beta</fullName>
        <shortName evidence="8">SCS-beta</shortName>
    </alternativeName>
</protein>
<evidence type="ECO:0000313" key="10">
    <source>
        <dbReference type="EMBL" id="GGZ19252.1"/>
    </source>
</evidence>
<feature type="binding site" evidence="8">
    <location>
        <position position="257"/>
    </location>
    <ligand>
        <name>substrate</name>
        <note>ligand shared with subunit alpha</note>
    </ligand>
</feature>
<gene>
    <name evidence="10" type="primary">sucC1</name>
    <name evidence="8" type="synonym">sucC</name>
    <name evidence="10" type="ORF">GCM10010387_09950</name>
</gene>
<comment type="similarity">
    <text evidence="1 8">Belongs to the succinate/malate CoA ligase beta subunit family.</text>
</comment>
<dbReference type="InterPro" id="IPR005809">
    <property type="entry name" value="Succ_CoA_ligase-like_bsu"/>
</dbReference>
<dbReference type="PROSITE" id="PS01217">
    <property type="entry name" value="SUCCINYL_COA_LIG_3"/>
    <property type="match status" value="1"/>
</dbReference>
<organism evidence="10 11">
    <name type="scientific">Streptomyces inusitatus</name>
    <dbReference type="NCBI Taxonomy" id="68221"/>
    <lineage>
        <taxon>Bacteria</taxon>
        <taxon>Bacillati</taxon>
        <taxon>Actinomycetota</taxon>
        <taxon>Actinomycetes</taxon>
        <taxon>Kitasatosporales</taxon>
        <taxon>Streptomycetaceae</taxon>
        <taxon>Streptomyces</taxon>
    </lineage>
</organism>
<comment type="catalytic activity">
    <reaction evidence="8">
        <text>GTP + succinate + CoA = succinyl-CoA + GDP + phosphate</text>
        <dbReference type="Rhea" id="RHEA:22120"/>
        <dbReference type="ChEBI" id="CHEBI:30031"/>
        <dbReference type="ChEBI" id="CHEBI:37565"/>
        <dbReference type="ChEBI" id="CHEBI:43474"/>
        <dbReference type="ChEBI" id="CHEBI:57287"/>
        <dbReference type="ChEBI" id="CHEBI:57292"/>
        <dbReference type="ChEBI" id="CHEBI:58189"/>
    </reaction>
</comment>
<keyword evidence="2 8" id="KW-0816">Tricarboxylic acid cycle</keyword>
<dbReference type="InterPro" id="IPR005811">
    <property type="entry name" value="SUCC_ACL_C"/>
</dbReference>
<accession>A0A918ULH7</accession>
<feature type="binding site" evidence="8">
    <location>
        <begin position="52"/>
        <end position="54"/>
    </location>
    <ligand>
        <name>ATP</name>
        <dbReference type="ChEBI" id="CHEBI:30616"/>
    </ligand>
</feature>
<dbReference type="GO" id="GO:0000287">
    <property type="term" value="F:magnesium ion binding"/>
    <property type="evidence" value="ECO:0007669"/>
    <property type="project" value="UniProtKB-UniRule"/>
</dbReference>
<dbReference type="PROSITE" id="PS50975">
    <property type="entry name" value="ATP_GRASP"/>
    <property type="match status" value="1"/>
</dbReference>
<sequence>MDLFEYQARDLFAKHGVPVLAGEVIDTPEAARAVTERLGGRSVVKAQVKVGGRGKAGGVKLASSPDDAVEKAGQILGMDIKGHTVHKVMLAETAPDIAEEYYVSYLLDRTNRTFLAMASVEGGMDIEEVAANKPEALAKIPVNANEGVGLEKAREIVAAAKFPAEVADQVADILVTLWKTFIAEDALLIEVNPLAKVADGRVIALDGKVSLDENADFRQPEHEALEDKAAANPLEAAAKAKNLNYVKLDGEVGIIGNGAGLVMSTLDVVAYAGENHGGVKPANFLDIGGGASAEVMANGLEIILGDPDVKSVFVNVFGGITACDEVAKGIVQALELLKAKGEDVTKPLVVRLDGNNAELGRKILSDANHPLVQRVDTMDGAADKAAELAAK</sequence>
<keyword evidence="7 8" id="KW-0460">Magnesium</keyword>
<dbReference type="Pfam" id="PF00549">
    <property type="entry name" value="Ligase_CoA"/>
    <property type="match status" value="1"/>
</dbReference>
<dbReference type="SUPFAM" id="SSF56059">
    <property type="entry name" value="Glutathione synthetase ATP-binding domain-like"/>
    <property type="match status" value="1"/>
</dbReference>
<dbReference type="PIRSF" id="PIRSF001554">
    <property type="entry name" value="SucCS_beta"/>
    <property type="match status" value="1"/>
</dbReference>
<evidence type="ECO:0000256" key="5">
    <source>
        <dbReference type="ARBA" id="ARBA00022741"/>
    </source>
</evidence>
<evidence type="ECO:0000256" key="8">
    <source>
        <dbReference type="HAMAP-Rule" id="MF_00558"/>
    </source>
</evidence>
<comment type="cofactor">
    <cofactor evidence="8">
        <name>Mg(2+)</name>
        <dbReference type="ChEBI" id="CHEBI:18420"/>
    </cofactor>
    <text evidence="8">Binds 1 Mg(2+) ion per subunit.</text>
</comment>
<dbReference type="Gene3D" id="3.40.50.261">
    <property type="entry name" value="Succinyl-CoA synthetase domains"/>
    <property type="match status" value="1"/>
</dbReference>